<keyword evidence="1" id="KW-0436">Ligase</keyword>
<dbReference type="Pfam" id="PF13563">
    <property type="entry name" value="2_5_RNA_ligase2"/>
    <property type="match status" value="1"/>
</dbReference>
<dbReference type="GO" id="GO:0016874">
    <property type="term" value="F:ligase activity"/>
    <property type="evidence" value="ECO:0007669"/>
    <property type="project" value="UniProtKB-KW"/>
</dbReference>
<dbReference type="RefSeq" id="WP_186633088.1">
    <property type="nucleotide sequence ID" value="NZ_JACOAF010000008.1"/>
</dbReference>
<keyword evidence="2" id="KW-1185">Reference proteome</keyword>
<organism evidence="1 2">
    <name type="scientific">Rufibacter sediminis</name>
    <dbReference type="NCBI Taxonomy" id="2762756"/>
    <lineage>
        <taxon>Bacteria</taxon>
        <taxon>Pseudomonadati</taxon>
        <taxon>Bacteroidota</taxon>
        <taxon>Cytophagia</taxon>
        <taxon>Cytophagales</taxon>
        <taxon>Hymenobacteraceae</taxon>
        <taxon>Rufibacter</taxon>
    </lineage>
</organism>
<sequence>MTVTLDEEAEAFFTGLRDAHFPPERNFLKAHLTLFHHLPPQYPTLVEELAARCHRQKSMTLEVAGLMNIGKGVAYRLVSEELQQLHQSLQQQWQPLLTPQDKQKLRPHITVQNKVMPAQAKELESTLRETFVPFTITGTGLTLWEYLGGPWKLYQQFSFQPLSV</sequence>
<protein>
    <submittedName>
        <fullName evidence="1">2'-5' RNA ligase family protein</fullName>
    </submittedName>
</protein>
<dbReference type="SUPFAM" id="SSF55144">
    <property type="entry name" value="LigT-like"/>
    <property type="match status" value="1"/>
</dbReference>
<dbReference type="InterPro" id="IPR009097">
    <property type="entry name" value="Cyclic_Pdiesterase"/>
</dbReference>
<name>A0ABR6VNR3_9BACT</name>
<evidence type="ECO:0000313" key="2">
    <source>
        <dbReference type="Proteomes" id="UP000659698"/>
    </source>
</evidence>
<dbReference type="Gene3D" id="3.90.1140.10">
    <property type="entry name" value="Cyclic phosphodiesterase"/>
    <property type="match status" value="1"/>
</dbReference>
<comment type="caution">
    <text evidence="1">The sequence shown here is derived from an EMBL/GenBank/DDBJ whole genome shotgun (WGS) entry which is preliminary data.</text>
</comment>
<reference evidence="1 2" key="1">
    <citation type="journal article" date="2019" name="Int. J. Syst. Evol. Microbiol.">
        <title>Rufibacter sediminis sp. nov., isolated from freshwater lake sediment.</title>
        <authorList>
            <person name="Qu J.H."/>
            <person name="Zhang L.J."/>
            <person name="Fu Y.H."/>
            <person name="Li H.F."/>
        </authorList>
    </citation>
    <scope>NUCLEOTIDE SEQUENCE [LARGE SCALE GENOMIC DNA]</scope>
    <source>
        <strain evidence="1 2">H-1</strain>
    </source>
</reference>
<evidence type="ECO:0000313" key="1">
    <source>
        <dbReference type="EMBL" id="MBC3538780.1"/>
    </source>
</evidence>
<accession>A0ABR6VNR3</accession>
<dbReference type="EMBL" id="JACOAF010000008">
    <property type="protein sequence ID" value="MBC3538780.1"/>
    <property type="molecule type" value="Genomic_DNA"/>
</dbReference>
<dbReference type="Proteomes" id="UP000659698">
    <property type="component" value="Unassembled WGS sequence"/>
</dbReference>
<gene>
    <name evidence="1" type="ORF">H7U12_03750</name>
</gene>
<proteinExistence type="predicted"/>